<dbReference type="FunFam" id="1.25.40.10:FF:000091">
    <property type="entry name" value="Pre-mRNA-processing factor 39"/>
    <property type="match status" value="1"/>
</dbReference>
<comment type="similarity">
    <text evidence="6">Belongs to the PRP39 family.</text>
</comment>
<dbReference type="InterPro" id="IPR003107">
    <property type="entry name" value="HAT"/>
</dbReference>
<dbReference type="EMBL" id="CADCXU010024034">
    <property type="protein sequence ID" value="CAB0011296.1"/>
    <property type="molecule type" value="Genomic_DNA"/>
</dbReference>
<evidence type="ECO:0008006" key="11">
    <source>
        <dbReference type="Google" id="ProtNLM"/>
    </source>
</evidence>
<evidence type="ECO:0000313" key="10">
    <source>
        <dbReference type="Proteomes" id="UP000479000"/>
    </source>
</evidence>
<keyword evidence="5" id="KW-0539">Nucleus</keyword>
<keyword evidence="4" id="KW-0508">mRNA splicing</keyword>
<dbReference type="PANTHER" id="PTHR17204:SF5">
    <property type="entry name" value="PRE-MRNA-PROCESSING FACTOR 39"/>
    <property type="match status" value="1"/>
</dbReference>
<keyword evidence="2" id="KW-0507">mRNA processing</keyword>
<dbReference type="PANTHER" id="PTHR17204">
    <property type="entry name" value="PRE-MRNA PROCESSING PROTEIN PRP39-RELATED"/>
    <property type="match status" value="1"/>
</dbReference>
<sequence length="556" mass="65513">MFDSKRILDRTRESDKLPELDKYWQVVREDPSDFNGWTYLLQYVDQENDVEATRDAYDCFLAMYPYCYGYWRKYAEYEKRQYSVDSESNCTRIYQKGLAAVPLSVDLWIHYLGHCKSIMGNNENLLREQFEQAVSKCGAEFRADRLWMLFIYWEMDNRHHQVLALFDRMFQIPLQNLETHFEKFQDFVNSQRPNVILSVDEFLAVRSYVVNKLKSKNGSGDSSADQPPGEGDADDVCSDEEITLVRKRIISLRHKVYKATMAEVAARWPYEAAIKRPYFHIKPLEKSQLNNWHAYLDFEIEHGNVDRAVFLFERCLIACVMYPEFWLKYIKFLAASDCDPMTIRRVYRRACLVHLTENVNLMLDWAFFEEMNCNKILARKILKHAEKLSSDSILVQLHLINFERRCGNLDKVRELFERYIARAAQPSADKALRAKYAQFYYHSLNDLDKAVELLRSAVEKYRDDPRLIYQTIYLYLSANAGFDARLLDLIDGALQNDAYSSDDKLKFLQLKYEYCNDLGDDVAPVVDSLKAYSNLAGEQRNARFDKFDRAEMFYSK</sequence>
<keyword evidence="3" id="KW-0677">Repeat</keyword>
<evidence type="ECO:0000256" key="3">
    <source>
        <dbReference type="ARBA" id="ARBA00022737"/>
    </source>
</evidence>
<feature type="region of interest" description="Disordered" evidence="7">
    <location>
        <begin position="216"/>
        <end position="236"/>
    </location>
</feature>
<feature type="compositionally biased region" description="Polar residues" evidence="7">
    <location>
        <begin position="216"/>
        <end position="225"/>
    </location>
</feature>
<dbReference type="Proteomes" id="UP000479000">
    <property type="component" value="Unassembled WGS sequence"/>
</dbReference>
<evidence type="ECO:0000256" key="4">
    <source>
        <dbReference type="ARBA" id="ARBA00023187"/>
    </source>
</evidence>
<protein>
    <recommendedName>
        <fullName evidence="11">Suppressor of forked domain-containing protein</fullName>
    </recommendedName>
</protein>
<keyword evidence="10" id="KW-1185">Reference proteome</keyword>
<dbReference type="OrthoDB" id="10265668at2759"/>
<proteinExistence type="inferred from homology"/>
<dbReference type="AlphaFoldDB" id="A0A6H5HD55"/>
<evidence type="ECO:0000313" key="9">
    <source>
        <dbReference type="EMBL" id="CAB0011296.1"/>
    </source>
</evidence>
<evidence type="ECO:0000256" key="5">
    <source>
        <dbReference type="ARBA" id="ARBA00023242"/>
    </source>
</evidence>
<feature type="non-terminal residue" evidence="9">
    <location>
        <position position="556"/>
    </location>
</feature>
<dbReference type="InterPro" id="IPR059164">
    <property type="entry name" value="HAT_PRP39_C"/>
</dbReference>
<dbReference type="Pfam" id="PF23241">
    <property type="entry name" value="HAT_PRP39_C"/>
    <property type="match status" value="1"/>
</dbReference>
<dbReference type="GO" id="GO:0030627">
    <property type="term" value="F:pre-mRNA 5'-splice site binding"/>
    <property type="evidence" value="ECO:0007669"/>
    <property type="project" value="TreeGrafter"/>
</dbReference>
<accession>A0A6H5HD55</accession>
<name>A0A6H5HD55_9HEMI</name>
<organism evidence="9 10">
    <name type="scientific">Nesidiocoris tenuis</name>
    <dbReference type="NCBI Taxonomy" id="355587"/>
    <lineage>
        <taxon>Eukaryota</taxon>
        <taxon>Metazoa</taxon>
        <taxon>Ecdysozoa</taxon>
        <taxon>Arthropoda</taxon>
        <taxon>Hexapoda</taxon>
        <taxon>Insecta</taxon>
        <taxon>Pterygota</taxon>
        <taxon>Neoptera</taxon>
        <taxon>Paraneoptera</taxon>
        <taxon>Hemiptera</taxon>
        <taxon>Heteroptera</taxon>
        <taxon>Panheteroptera</taxon>
        <taxon>Cimicomorpha</taxon>
        <taxon>Miridae</taxon>
        <taxon>Dicyphina</taxon>
        <taxon>Nesidiocoris</taxon>
    </lineage>
</organism>
<dbReference type="GO" id="GO:0071004">
    <property type="term" value="C:U2-type prespliceosome"/>
    <property type="evidence" value="ECO:0007669"/>
    <property type="project" value="TreeGrafter"/>
</dbReference>
<evidence type="ECO:0000256" key="2">
    <source>
        <dbReference type="ARBA" id="ARBA00022664"/>
    </source>
</evidence>
<dbReference type="GO" id="GO:0000243">
    <property type="term" value="C:commitment complex"/>
    <property type="evidence" value="ECO:0007669"/>
    <property type="project" value="TreeGrafter"/>
</dbReference>
<evidence type="ECO:0000313" key="8">
    <source>
        <dbReference type="EMBL" id="CAB0011294.1"/>
    </source>
</evidence>
<dbReference type="Pfam" id="PF23240">
    <property type="entry name" value="HAT_PRP39_N"/>
    <property type="match status" value="1"/>
</dbReference>
<evidence type="ECO:0000256" key="6">
    <source>
        <dbReference type="ARBA" id="ARBA00038019"/>
    </source>
</evidence>
<dbReference type="SUPFAM" id="SSF48452">
    <property type="entry name" value="TPR-like"/>
    <property type="match status" value="2"/>
</dbReference>
<dbReference type="GO" id="GO:0000395">
    <property type="term" value="P:mRNA 5'-splice site recognition"/>
    <property type="evidence" value="ECO:0007669"/>
    <property type="project" value="TreeGrafter"/>
</dbReference>
<dbReference type="EMBL" id="CADCXU010024030">
    <property type="protein sequence ID" value="CAB0011294.1"/>
    <property type="molecule type" value="Genomic_DNA"/>
</dbReference>
<evidence type="ECO:0000256" key="7">
    <source>
        <dbReference type="SAM" id="MobiDB-lite"/>
    </source>
</evidence>
<dbReference type="Gene3D" id="1.25.40.10">
    <property type="entry name" value="Tetratricopeptide repeat domain"/>
    <property type="match status" value="2"/>
</dbReference>
<dbReference type="GO" id="GO:0005685">
    <property type="term" value="C:U1 snRNP"/>
    <property type="evidence" value="ECO:0007669"/>
    <property type="project" value="TreeGrafter"/>
</dbReference>
<comment type="subcellular location">
    <subcellularLocation>
        <location evidence="1">Nucleus</location>
    </subcellularLocation>
</comment>
<dbReference type="SMART" id="SM00386">
    <property type="entry name" value="HAT"/>
    <property type="match status" value="7"/>
</dbReference>
<reference evidence="9 10" key="1">
    <citation type="submission" date="2020-02" db="EMBL/GenBank/DDBJ databases">
        <authorList>
            <person name="Ferguson B K."/>
        </authorList>
    </citation>
    <scope>NUCLEOTIDE SEQUENCE [LARGE SCALE GENOMIC DNA]</scope>
</reference>
<dbReference type="InterPro" id="IPR011990">
    <property type="entry name" value="TPR-like_helical_dom_sf"/>
</dbReference>
<gene>
    <name evidence="8" type="ORF">NTEN_LOCUS16285</name>
    <name evidence="9" type="ORF">NTEN_LOCUS16286</name>
</gene>
<evidence type="ECO:0000256" key="1">
    <source>
        <dbReference type="ARBA" id="ARBA00004123"/>
    </source>
</evidence>